<dbReference type="GO" id="GO:0005912">
    <property type="term" value="C:adherens junction"/>
    <property type="evidence" value="ECO:0007669"/>
    <property type="project" value="TreeGrafter"/>
</dbReference>
<feature type="compositionally biased region" description="Low complexity" evidence="6">
    <location>
        <begin position="845"/>
        <end position="854"/>
    </location>
</feature>
<feature type="coiled-coil region" evidence="5">
    <location>
        <begin position="1393"/>
        <end position="1437"/>
    </location>
</feature>
<dbReference type="Pfam" id="PF08687">
    <property type="entry name" value="ASD2"/>
    <property type="match status" value="1"/>
</dbReference>
<feature type="compositionally biased region" description="Basic and acidic residues" evidence="6">
    <location>
        <begin position="757"/>
        <end position="767"/>
    </location>
</feature>
<feature type="region of interest" description="Disordered" evidence="6">
    <location>
        <begin position="747"/>
        <end position="827"/>
    </location>
</feature>
<dbReference type="InterPro" id="IPR027685">
    <property type="entry name" value="Shroom_fam"/>
</dbReference>
<feature type="compositionally biased region" description="Polar residues" evidence="6">
    <location>
        <begin position="420"/>
        <end position="432"/>
    </location>
</feature>
<feature type="compositionally biased region" description="Low complexity" evidence="6">
    <location>
        <begin position="51"/>
        <end position="67"/>
    </location>
</feature>
<dbReference type="InterPro" id="IPR014799">
    <property type="entry name" value="ASD2_dom"/>
</dbReference>
<feature type="compositionally biased region" description="Basic and acidic residues" evidence="6">
    <location>
        <begin position="1134"/>
        <end position="1164"/>
    </location>
</feature>
<dbReference type="GO" id="GO:0030864">
    <property type="term" value="C:cortical actin cytoskeleton"/>
    <property type="evidence" value="ECO:0007669"/>
    <property type="project" value="TreeGrafter"/>
</dbReference>
<evidence type="ECO:0000313" key="8">
    <source>
        <dbReference type="EMBL" id="CAB3266064.1"/>
    </source>
</evidence>
<feature type="compositionally biased region" description="Pro residues" evidence="6">
    <location>
        <begin position="1020"/>
        <end position="1029"/>
    </location>
</feature>
<keyword evidence="4" id="KW-0206">Cytoskeleton</keyword>
<feature type="domain" description="ASD2" evidence="7">
    <location>
        <begin position="1195"/>
        <end position="1483"/>
    </location>
</feature>
<name>A0A6F9DRJ3_9ASCI</name>
<comment type="similarity">
    <text evidence="2">Belongs to the shroom family.</text>
</comment>
<proteinExistence type="evidence at transcript level"/>
<evidence type="ECO:0000256" key="1">
    <source>
        <dbReference type="ARBA" id="ARBA00004245"/>
    </source>
</evidence>
<feature type="region of interest" description="Disordered" evidence="6">
    <location>
        <begin position="419"/>
        <end position="450"/>
    </location>
</feature>
<feature type="compositionally biased region" description="Basic and acidic residues" evidence="6">
    <location>
        <begin position="652"/>
        <end position="671"/>
    </location>
</feature>
<feature type="region of interest" description="Disordered" evidence="6">
    <location>
        <begin position="511"/>
        <end position="612"/>
    </location>
</feature>
<feature type="compositionally biased region" description="Low complexity" evidence="6">
    <location>
        <begin position="231"/>
        <end position="245"/>
    </location>
</feature>
<evidence type="ECO:0000256" key="4">
    <source>
        <dbReference type="ARBA" id="ARBA00023212"/>
    </source>
</evidence>
<dbReference type="PANTHER" id="PTHR15012:SF32">
    <property type="entry name" value="PROTEIN SHROOM"/>
    <property type="match status" value="1"/>
</dbReference>
<feature type="compositionally biased region" description="Polar residues" evidence="6">
    <location>
        <begin position="362"/>
        <end position="371"/>
    </location>
</feature>
<feature type="region of interest" description="Disordered" evidence="6">
    <location>
        <begin position="981"/>
        <end position="1107"/>
    </location>
</feature>
<dbReference type="GO" id="GO:0043296">
    <property type="term" value="C:apical junction complex"/>
    <property type="evidence" value="ECO:0007669"/>
    <property type="project" value="TreeGrafter"/>
</dbReference>
<feature type="compositionally biased region" description="Low complexity" evidence="6">
    <location>
        <begin position="807"/>
        <end position="827"/>
    </location>
</feature>
<feature type="compositionally biased region" description="Polar residues" evidence="6">
    <location>
        <begin position="1094"/>
        <end position="1107"/>
    </location>
</feature>
<feature type="compositionally biased region" description="Polar residues" evidence="6">
    <location>
        <begin position="277"/>
        <end position="288"/>
    </location>
</feature>
<evidence type="ECO:0000256" key="3">
    <source>
        <dbReference type="ARBA" id="ARBA00022490"/>
    </source>
</evidence>
<evidence type="ECO:0000259" key="7">
    <source>
        <dbReference type="PROSITE" id="PS51307"/>
    </source>
</evidence>
<feature type="compositionally biased region" description="Basic and acidic residues" evidence="6">
    <location>
        <begin position="267"/>
        <end position="276"/>
    </location>
</feature>
<feature type="region of interest" description="Disordered" evidence="6">
    <location>
        <begin position="627"/>
        <end position="705"/>
    </location>
</feature>
<dbReference type="PROSITE" id="PS51307">
    <property type="entry name" value="ASD2"/>
    <property type="match status" value="1"/>
</dbReference>
<feature type="region of interest" description="Disordered" evidence="6">
    <location>
        <begin position="1"/>
        <end position="388"/>
    </location>
</feature>
<dbReference type="GO" id="GO:0051015">
    <property type="term" value="F:actin filament binding"/>
    <property type="evidence" value="ECO:0007669"/>
    <property type="project" value="InterPro"/>
</dbReference>
<dbReference type="EMBL" id="LR790202">
    <property type="protein sequence ID" value="CAB3266064.1"/>
    <property type="molecule type" value="mRNA"/>
</dbReference>
<feature type="compositionally biased region" description="Polar residues" evidence="6">
    <location>
        <begin position="1055"/>
        <end position="1064"/>
    </location>
</feature>
<feature type="region of interest" description="Disordered" evidence="6">
    <location>
        <begin position="1134"/>
        <end position="1174"/>
    </location>
</feature>
<sequence length="1497" mass="167519">MFEKLSHDAAVPADAHHQYSRGSREDLEKISRVRRTPSDDADRYSARDASRSPSYIQSGPNSRRSSFSPPPIAMDKNANIARSWRAGAYGSEENTNNRDSAKYKIADAKIVKTNFDGRRSDPKVPDPPQRDSSSIQAVKNYHVRPHSASSPDDRKRYSSSPDRHVTAYSPQHQASSYRTETSEPTSPPKSAERNIDRQPKTQGRLFGITSVGNSKQVKAFDQEKPADKMSSKSPPQSTTLSSTPPRYEHVKDSFSHYGPPPSGSDYVSRKISEHQKTASYSDPTSAVSEHSRGGSGESVESDHSDTSRGRGKYGAVWKTPQVHRRSKSSDIMANAIEAWSTHDPPPGPPKLTVFKPSDAEKTPTNSVQPKTRTPRPKSGEYDSTDNQPSILRSLQKSQASSQAVLQPAANYEMLWPAASAQKSPAKTTSPSEVSDKKPTRKSQRNWSYNEVDLDEASDDETFMYSQDIRGMQEGVLRMTSFKRNDLASPSLKSFDQKRNLFNLNQSTAQPCILHNRSRSHGNEIDESSEPISGRSSHKSSSDSLATPREPDRRRPNSAGVTRRRSSSFTSDDSDHFSPTRKQPFFPVTPEQRNRRISIDVKPDIETPKSGSKVDTRKLVIDYISNKNNRNASESSPSLGKAQYTSSTSIHTSHSDETEKRRREAKALEGRVTKTGSSGDLRTEGKPHDEPRGTPTSHMKPEHATSVRKLRNYSEIKAKFQKMSKSGTMISEDQLKVRSPSLGNLVDEGIEVQSPSHSLDDSVEGTRMKRDRSKSSPNIDPPANITSHHHDDSIHAPPRRVRTRQRNSNSSSASSATTISNLSSLSSVSTTSIGKFQVLDEINEQPGSPFQRSSSPSPPDEIVLTLSPLENKTEPPNETPVSVPGPKATTKSRHAFNTDTYRVDKRRKKPKPRSPREGDGESGDEKKHVSKVELQITSPITVMATEDTKKASDVKPLPQEPPKHVLDDKVAEIVKKVQRTTSFKKMMSTAKPMAPPPKAEPAKGAKEQIVKKYLERQSDLPLPPPPPPPEVPDKSETQSRALSPTSQEKLMRPHDTSSVMPTNCKASVDRETILTDTYKDETYLIGDSDTEPPKSDNNNSSVKPSTYENVHVNGVRGSYENVFKPIKVAEALETQKEAETAQTMEDKTNTKEEVKKENPETEEPKIVSSPPPEISPEPLLPDVSLLPASSLEQEHPDLTRDIMKVDKSLAQMLTTNNKKTLDYMTGVLPQPSFAILQEGMRYRLNKPTKSGEESRPTQITTDISHESLPASSTYYKTSASKGKILSMVKEKMAGGEFVPDEDQEEINRKKMELVLSIKQKLDDLHSMKDLLEVEMRENECLGKQVFDLTTQVCTSRELEKYNSFVMDVDRIINLLLSLSARLARVENAIQMMPKDAEKQEMEQLCEKRKKLTEQHVEAKQLKENIDRRQKTVSEILARYFNHEQFADYEHYIKMKSALIMEQRELLDKSKLGQEQMQCLRESLPTDWQSKLDRMLEEE</sequence>
<evidence type="ECO:0000256" key="2">
    <source>
        <dbReference type="ARBA" id="ARBA00006469"/>
    </source>
</evidence>
<comment type="subcellular location">
    <subcellularLocation>
        <location evidence="1">Cytoplasm</location>
        <location evidence="1">Cytoskeleton</location>
    </subcellularLocation>
</comment>
<dbReference type="PANTHER" id="PTHR15012">
    <property type="entry name" value="APICAL PROTEIN/SHROOM-RELATED"/>
    <property type="match status" value="1"/>
</dbReference>
<feature type="compositionally biased region" description="Basic residues" evidence="6">
    <location>
        <begin position="903"/>
        <end position="912"/>
    </location>
</feature>
<feature type="compositionally biased region" description="Basic and acidic residues" evidence="6">
    <location>
        <begin position="151"/>
        <end position="165"/>
    </location>
</feature>
<feature type="compositionally biased region" description="Basic and acidic residues" evidence="6">
    <location>
        <begin position="218"/>
        <end position="230"/>
    </location>
</feature>
<feature type="region of interest" description="Disordered" evidence="6">
    <location>
        <begin position="843"/>
        <end position="968"/>
    </location>
</feature>
<evidence type="ECO:0000256" key="5">
    <source>
        <dbReference type="SAM" id="Coils"/>
    </source>
</evidence>
<feature type="compositionally biased region" description="Basic and acidic residues" evidence="6">
    <location>
        <begin position="680"/>
        <end position="691"/>
    </location>
</feature>
<accession>A0A6F9DRJ3</accession>
<keyword evidence="5" id="KW-0175">Coiled coil</keyword>
<feature type="compositionally biased region" description="Polar residues" evidence="6">
    <location>
        <begin position="867"/>
        <end position="879"/>
    </location>
</feature>
<feature type="compositionally biased region" description="Basic and acidic residues" evidence="6">
    <location>
        <begin position="14"/>
        <end position="50"/>
    </location>
</feature>
<feature type="compositionally biased region" description="Basic and acidic residues" evidence="6">
    <location>
        <begin position="913"/>
        <end position="930"/>
    </location>
</feature>
<evidence type="ECO:0000256" key="6">
    <source>
        <dbReference type="SAM" id="MobiDB-lite"/>
    </source>
</evidence>
<dbReference type="GO" id="GO:0016324">
    <property type="term" value="C:apical plasma membrane"/>
    <property type="evidence" value="ECO:0007669"/>
    <property type="project" value="TreeGrafter"/>
</dbReference>
<organism evidence="8">
    <name type="scientific">Phallusia mammillata</name>
    <dbReference type="NCBI Taxonomy" id="59560"/>
    <lineage>
        <taxon>Eukaryota</taxon>
        <taxon>Metazoa</taxon>
        <taxon>Chordata</taxon>
        <taxon>Tunicata</taxon>
        <taxon>Ascidiacea</taxon>
        <taxon>Phlebobranchia</taxon>
        <taxon>Ascidiidae</taxon>
        <taxon>Phallusia</taxon>
    </lineage>
</organism>
<protein>
    <submittedName>
        <fullName evidence="8">Protein Shroom3-like</fullName>
    </submittedName>
</protein>
<feature type="compositionally biased region" description="Basic and acidic residues" evidence="6">
    <location>
        <begin position="95"/>
        <end position="124"/>
    </location>
</feature>
<dbReference type="Gene3D" id="6.10.250.3120">
    <property type="match status" value="1"/>
</dbReference>
<feature type="compositionally biased region" description="Basic and acidic residues" evidence="6">
    <location>
        <begin position="591"/>
        <end position="612"/>
    </location>
</feature>
<feature type="compositionally biased region" description="Basic and acidic residues" evidence="6">
    <location>
        <begin position="999"/>
        <end position="1017"/>
    </location>
</feature>
<gene>
    <name evidence="8" type="primary">Shroom3</name>
</gene>
<feature type="compositionally biased region" description="Basic and acidic residues" evidence="6">
    <location>
        <begin position="190"/>
        <end position="199"/>
    </location>
</feature>
<feature type="compositionally biased region" description="Basic and acidic residues" evidence="6">
    <location>
        <begin position="1066"/>
        <end position="1081"/>
    </location>
</feature>
<keyword evidence="3" id="KW-0963">Cytoplasm</keyword>
<reference evidence="8" key="1">
    <citation type="submission" date="2020-04" db="EMBL/GenBank/DDBJ databases">
        <authorList>
            <person name="Neveu A P."/>
        </authorList>
    </citation>
    <scope>NUCLEOTIDE SEQUENCE</scope>
    <source>
        <tissue evidence="8">Whole embryo</tissue>
    </source>
</reference>
<dbReference type="GO" id="GO:0007015">
    <property type="term" value="P:actin filament organization"/>
    <property type="evidence" value="ECO:0007669"/>
    <property type="project" value="TreeGrafter"/>
</dbReference>
<feature type="compositionally biased region" description="Polar residues" evidence="6">
    <location>
        <begin position="168"/>
        <end position="184"/>
    </location>
</feature>
<feature type="compositionally biased region" description="Polar residues" evidence="6">
    <location>
        <begin position="1037"/>
        <end position="1047"/>
    </location>
</feature>
<feature type="compositionally biased region" description="Polar residues" evidence="6">
    <location>
        <begin position="627"/>
        <end position="637"/>
    </location>
</feature>